<proteinExistence type="predicted"/>
<comment type="caution">
    <text evidence="2">The sequence shown here is derived from an EMBL/GenBank/DDBJ whole genome shotgun (WGS) entry which is preliminary data.</text>
</comment>
<organism evidence="2 3">
    <name type="scientific">Novispirillum itersonii</name>
    <name type="common">Aquaspirillum itersonii</name>
    <dbReference type="NCBI Taxonomy" id="189"/>
    <lineage>
        <taxon>Bacteria</taxon>
        <taxon>Pseudomonadati</taxon>
        <taxon>Pseudomonadota</taxon>
        <taxon>Alphaproteobacteria</taxon>
        <taxon>Rhodospirillales</taxon>
        <taxon>Novispirillaceae</taxon>
        <taxon>Novispirillum</taxon>
    </lineage>
</organism>
<protein>
    <submittedName>
        <fullName evidence="2">Uncharacterized protein</fullName>
    </submittedName>
</protein>
<accession>A0A7W9ZEB3</accession>
<keyword evidence="3" id="KW-1185">Reference proteome</keyword>
<dbReference type="EMBL" id="JACIIX010000001">
    <property type="protein sequence ID" value="MBB6209037.1"/>
    <property type="molecule type" value="Genomic_DNA"/>
</dbReference>
<dbReference type="RefSeq" id="WP_184260811.1">
    <property type="nucleotide sequence ID" value="NZ_JACIIX010000001.1"/>
</dbReference>
<evidence type="ECO:0000256" key="1">
    <source>
        <dbReference type="SAM" id="MobiDB-lite"/>
    </source>
</evidence>
<name>A0A7W9ZEB3_NOVIT</name>
<evidence type="ECO:0000313" key="3">
    <source>
        <dbReference type="Proteomes" id="UP000544872"/>
    </source>
</evidence>
<gene>
    <name evidence="2" type="ORF">FHS48_000418</name>
</gene>
<evidence type="ECO:0000313" key="2">
    <source>
        <dbReference type="EMBL" id="MBB6209037.1"/>
    </source>
</evidence>
<sequence>MLTLTDCLHFSGITEAELSVVAHHEHLPPLVALEKAHAFLQKDWGEPALRQMVLDEVRTALMSQDPERARAMLEQLQRTFADHPGGVDRRLPSPAEGKK</sequence>
<feature type="region of interest" description="Disordered" evidence="1">
    <location>
        <begin position="79"/>
        <end position="99"/>
    </location>
</feature>
<reference evidence="2 3" key="1">
    <citation type="submission" date="2020-08" db="EMBL/GenBank/DDBJ databases">
        <title>Genomic Encyclopedia of Type Strains, Phase IV (KMG-IV): sequencing the most valuable type-strain genomes for metagenomic binning, comparative biology and taxonomic classification.</title>
        <authorList>
            <person name="Goeker M."/>
        </authorList>
    </citation>
    <scope>NUCLEOTIDE SEQUENCE [LARGE SCALE GENOMIC DNA]</scope>
    <source>
        <strain evidence="2 3">DSM 11590</strain>
    </source>
</reference>
<dbReference type="AlphaFoldDB" id="A0A7W9ZEB3"/>
<feature type="compositionally biased region" description="Basic and acidic residues" evidence="1">
    <location>
        <begin position="85"/>
        <end position="99"/>
    </location>
</feature>
<dbReference type="Proteomes" id="UP000544872">
    <property type="component" value="Unassembled WGS sequence"/>
</dbReference>